<evidence type="ECO:0000313" key="2">
    <source>
        <dbReference type="Proteomes" id="UP000324222"/>
    </source>
</evidence>
<keyword evidence="2" id="KW-1185">Reference proteome</keyword>
<dbReference type="AlphaFoldDB" id="A0A5B7GEZ8"/>
<protein>
    <submittedName>
        <fullName evidence="1">Uncharacterized protein</fullName>
    </submittedName>
</protein>
<accession>A0A5B7GEZ8</accession>
<organism evidence="1 2">
    <name type="scientific">Portunus trituberculatus</name>
    <name type="common">Swimming crab</name>
    <name type="synonym">Neptunus trituberculatus</name>
    <dbReference type="NCBI Taxonomy" id="210409"/>
    <lineage>
        <taxon>Eukaryota</taxon>
        <taxon>Metazoa</taxon>
        <taxon>Ecdysozoa</taxon>
        <taxon>Arthropoda</taxon>
        <taxon>Crustacea</taxon>
        <taxon>Multicrustacea</taxon>
        <taxon>Malacostraca</taxon>
        <taxon>Eumalacostraca</taxon>
        <taxon>Eucarida</taxon>
        <taxon>Decapoda</taxon>
        <taxon>Pleocyemata</taxon>
        <taxon>Brachyura</taxon>
        <taxon>Eubrachyura</taxon>
        <taxon>Portunoidea</taxon>
        <taxon>Portunidae</taxon>
        <taxon>Portuninae</taxon>
        <taxon>Portunus</taxon>
    </lineage>
</organism>
<dbReference type="Proteomes" id="UP000324222">
    <property type="component" value="Unassembled WGS sequence"/>
</dbReference>
<sequence>MLLTSSWVLGGFLLDAAILNGLKKHETSRLSCSTYSSSASTMRNTKLRNTSLLTLLSILPLGRFLALHDLQQVKVFLLQLLLLQQELVKGGHPNHVYPGLALALRLRPQVILPLVLPAIRDGEAELRKDNRSDWWLTETRWRHSNTRDGSHSKQNTV</sequence>
<comment type="caution">
    <text evidence="1">The sequence shown here is derived from an EMBL/GenBank/DDBJ whole genome shotgun (WGS) entry which is preliminary data.</text>
</comment>
<reference evidence="1 2" key="1">
    <citation type="submission" date="2019-05" db="EMBL/GenBank/DDBJ databases">
        <title>Another draft genome of Portunus trituberculatus and its Hox gene families provides insights of decapod evolution.</title>
        <authorList>
            <person name="Jeong J.-H."/>
            <person name="Song I."/>
            <person name="Kim S."/>
            <person name="Choi T."/>
            <person name="Kim D."/>
            <person name="Ryu S."/>
            <person name="Kim W."/>
        </authorList>
    </citation>
    <scope>NUCLEOTIDE SEQUENCE [LARGE SCALE GENOMIC DNA]</scope>
    <source>
        <tissue evidence="1">Muscle</tissue>
    </source>
</reference>
<gene>
    <name evidence="1" type="ORF">E2C01_049884</name>
</gene>
<name>A0A5B7GEZ8_PORTR</name>
<evidence type="ECO:0000313" key="1">
    <source>
        <dbReference type="EMBL" id="MPC55935.1"/>
    </source>
</evidence>
<dbReference type="EMBL" id="VSRR010013560">
    <property type="protein sequence ID" value="MPC55935.1"/>
    <property type="molecule type" value="Genomic_DNA"/>
</dbReference>
<proteinExistence type="predicted"/>